<protein>
    <recommendedName>
        <fullName evidence="2">BRCT domain-containing protein</fullName>
    </recommendedName>
</protein>
<feature type="region of interest" description="Disordered" evidence="1">
    <location>
        <begin position="745"/>
        <end position="809"/>
    </location>
</feature>
<dbReference type="CDD" id="cd17728">
    <property type="entry name" value="BRCT_TopBP1_rpt8"/>
    <property type="match status" value="1"/>
</dbReference>
<dbReference type="PROSITE" id="PS50172">
    <property type="entry name" value="BRCT"/>
    <property type="match status" value="1"/>
</dbReference>
<feature type="domain" description="BRCT" evidence="2">
    <location>
        <begin position="4"/>
        <end position="96"/>
    </location>
</feature>
<keyword evidence="4" id="KW-1185">Reference proteome</keyword>
<dbReference type="CDD" id="cd17738">
    <property type="entry name" value="BRCT_TopBP1_rpt7"/>
    <property type="match status" value="1"/>
</dbReference>
<dbReference type="Pfam" id="PF00533">
    <property type="entry name" value="BRCT"/>
    <property type="match status" value="1"/>
</dbReference>
<feature type="region of interest" description="Disordered" evidence="1">
    <location>
        <begin position="814"/>
        <end position="833"/>
    </location>
</feature>
<gene>
    <name evidence="3" type="ORF">DPMN_091663</name>
</gene>
<dbReference type="GO" id="GO:2000781">
    <property type="term" value="P:positive regulation of double-strand break repair"/>
    <property type="evidence" value="ECO:0007669"/>
    <property type="project" value="InterPro"/>
</dbReference>
<dbReference type="PANTHER" id="PTHR46677">
    <property type="entry name" value="SMC5-SMC6 COMPLEX LOCALIZATION FACTOR PROTEIN 1"/>
    <property type="match status" value="1"/>
</dbReference>
<feature type="region of interest" description="Disordered" evidence="1">
    <location>
        <begin position="537"/>
        <end position="603"/>
    </location>
</feature>
<dbReference type="Proteomes" id="UP000828390">
    <property type="component" value="Unassembled WGS sequence"/>
</dbReference>
<evidence type="ECO:0000313" key="4">
    <source>
        <dbReference type="Proteomes" id="UP000828390"/>
    </source>
</evidence>
<evidence type="ECO:0000259" key="2">
    <source>
        <dbReference type="PROSITE" id="PS50172"/>
    </source>
</evidence>
<dbReference type="GO" id="GO:0006974">
    <property type="term" value="P:DNA damage response"/>
    <property type="evidence" value="ECO:0007669"/>
    <property type="project" value="TreeGrafter"/>
</dbReference>
<dbReference type="InterPro" id="IPR036420">
    <property type="entry name" value="BRCT_dom_sf"/>
</dbReference>
<sequence>MSKRRLSLEPGKRVFLLSCIDKDPRKNLCSMIKQLNGTVLVSQDFRCDCTHVIIGKLSRGEKFLGALASGKWVVHPDYICDSHRAGDFLDEEQYEWCGDRILGKYEVNEEMAFASRRWRFMLGAAFSGWKVAVVAGHERATIMKRLLHAGGAELFNIPLPLKKPEKIADMVTYVFVSEAHKGAVAPLVDYGVLCLKPEYISDYLIKDPVPDVMEYVVTVDNTNTAVQEHTPNQSEDDIIEQYYILATQVEDFEVSHHLSGSLQDVKRELANEGELSYSDRQISVASRDSFYKAQTTAVDGPEESLNVTENKSKNLLEKERSPLRQSSETVEEKVEVKSYFPDFEETSVVGKKGKSLIKNNNSMQRERKFSDISKQNFTDKIDDMDIPGSSVSDHHVGLIENSFDRHSFDDNVNLQSKPTESVQQTVNGTSSVIELETSVGHFKAFKNVESTGTCGDLNVSELVRISRNTRTECSLYHKNVVEESQTPKTHVPNQCEDHAGGNVCNIFEISKQLTECSDNEYPNRVIKENFKLESVKKQDIEQEKQDNKGEVHNSGKDKHEIEMNLLGRSKDISTATDETEEIINREKESPSSSQTPKRSPLQINKSAIIKLKELIDKSPKKHSVAIESKTGHSRVNVSEESYDCIIDQSAIIKLNELIEKSPKKHLVHSASETGQGSDTNCNVHVSKTSNNCTVGKDTDKNIKISDEKVSAGKIDEMHEGRNACIMSANDYLVVNRSTEVNSIGKNKKEENSFGKNKTEENIVGKNKTEENSFGENKTEENSVDKNRTEENSVGKNKTEVDSLSKPDINKLATSDSGVCFEDSNNQGKQNQSKMETSLLKVTQGLSKDSAKKQKSITETNRHQTLSKGKNSTGVPITNFFKPVEKKMEEFWMSCDAVKSEFSNTFRDERDNASVIAEDFSSETLVNSSLNIGEEISVISKSTDECNKTVLSEARTVPILAEMSVDCN</sequence>
<evidence type="ECO:0000256" key="1">
    <source>
        <dbReference type="SAM" id="MobiDB-lite"/>
    </source>
</evidence>
<evidence type="ECO:0000313" key="3">
    <source>
        <dbReference type="EMBL" id="KAH3849267.1"/>
    </source>
</evidence>
<comment type="caution">
    <text evidence="3">The sequence shown here is derived from an EMBL/GenBank/DDBJ whole genome shotgun (WGS) entry which is preliminary data.</text>
</comment>
<dbReference type="AlphaFoldDB" id="A0A9D4L202"/>
<name>A0A9D4L202_DREPO</name>
<organism evidence="3 4">
    <name type="scientific">Dreissena polymorpha</name>
    <name type="common">Zebra mussel</name>
    <name type="synonym">Mytilus polymorpha</name>
    <dbReference type="NCBI Taxonomy" id="45954"/>
    <lineage>
        <taxon>Eukaryota</taxon>
        <taxon>Metazoa</taxon>
        <taxon>Spiralia</taxon>
        <taxon>Lophotrochozoa</taxon>
        <taxon>Mollusca</taxon>
        <taxon>Bivalvia</taxon>
        <taxon>Autobranchia</taxon>
        <taxon>Heteroconchia</taxon>
        <taxon>Euheterodonta</taxon>
        <taxon>Imparidentia</taxon>
        <taxon>Neoheterodontei</taxon>
        <taxon>Myida</taxon>
        <taxon>Dreissenoidea</taxon>
        <taxon>Dreissenidae</taxon>
        <taxon>Dreissena</taxon>
    </lineage>
</organism>
<reference evidence="3" key="1">
    <citation type="journal article" date="2019" name="bioRxiv">
        <title>The Genome of the Zebra Mussel, Dreissena polymorpha: A Resource for Invasive Species Research.</title>
        <authorList>
            <person name="McCartney M.A."/>
            <person name="Auch B."/>
            <person name="Kono T."/>
            <person name="Mallez S."/>
            <person name="Zhang Y."/>
            <person name="Obille A."/>
            <person name="Becker A."/>
            <person name="Abrahante J.E."/>
            <person name="Garbe J."/>
            <person name="Badalamenti J.P."/>
            <person name="Herman A."/>
            <person name="Mangelson H."/>
            <person name="Liachko I."/>
            <person name="Sullivan S."/>
            <person name="Sone E.D."/>
            <person name="Koren S."/>
            <person name="Silverstein K.A.T."/>
            <person name="Beckman K.B."/>
            <person name="Gohl D.M."/>
        </authorList>
    </citation>
    <scope>NUCLEOTIDE SEQUENCE</scope>
    <source>
        <strain evidence="3">Duluth1</strain>
        <tissue evidence="3">Whole animal</tissue>
    </source>
</reference>
<dbReference type="PANTHER" id="PTHR46677:SF1">
    <property type="entry name" value="SMC5-SMC6 COMPLEX LOCALIZATION FACTOR PROTEIN 1"/>
    <property type="match status" value="1"/>
</dbReference>
<dbReference type="EMBL" id="JAIWYP010000003">
    <property type="protein sequence ID" value="KAH3849267.1"/>
    <property type="molecule type" value="Genomic_DNA"/>
</dbReference>
<feature type="region of interest" description="Disordered" evidence="1">
    <location>
        <begin position="843"/>
        <end position="870"/>
    </location>
</feature>
<proteinExistence type="predicted"/>
<dbReference type="GO" id="GO:1990166">
    <property type="term" value="P:protein localization to site of double-strand break"/>
    <property type="evidence" value="ECO:0007669"/>
    <property type="project" value="TreeGrafter"/>
</dbReference>
<feature type="compositionally biased region" description="Basic and acidic residues" evidence="1">
    <location>
        <begin position="537"/>
        <end position="562"/>
    </location>
</feature>
<feature type="compositionally biased region" description="Polar residues" evidence="1">
    <location>
        <begin position="856"/>
        <end position="870"/>
    </location>
</feature>
<feature type="compositionally biased region" description="Polar residues" evidence="1">
    <location>
        <begin position="590"/>
        <end position="603"/>
    </location>
</feature>
<dbReference type="InterPro" id="IPR049936">
    <property type="entry name" value="TopBP1_BRCT_8"/>
</dbReference>
<dbReference type="FunFam" id="3.40.50.10190:FF:000018">
    <property type="entry name" value="DNA topoisomerase 2-binding protein 1"/>
    <property type="match status" value="1"/>
</dbReference>
<dbReference type="GO" id="GO:0035861">
    <property type="term" value="C:site of double-strand break"/>
    <property type="evidence" value="ECO:0007669"/>
    <property type="project" value="TreeGrafter"/>
</dbReference>
<dbReference type="Gene3D" id="3.40.50.10190">
    <property type="entry name" value="BRCT domain"/>
    <property type="match status" value="2"/>
</dbReference>
<dbReference type="InterPro" id="IPR042479">
    <property type="entry name" value="Slf1"/>
</dbReference>
<accession>A0A9D4L202</accession>
<reference evidence="3" key="2">
    <citation type="submission" date="2020-11" db="EMBL/GenBank/DDBJ databases">
        <authorList>
            <person name="McCartney M.A."/>
            <person name="Auch B."/>
            <person name="Kono T."/>
            <person name="Mallez S."/>
            <person name="Becker A."/>
            <person name="Gohl D.M."/>
            <person name="Silverstein K.A.T."/>
            <person name="Koren S."/>
            <person name="Bechman K.B."/>
            <person name="Herman A."/>
            <person name="Abrahante J.E."/>
            <person name="Garbe J."/>
        </authorList>
    </citation>
    <scope>NUCLEOTIDE SEQUENCE</scope>
    <source>
        <strain evidence="3">Duluth1</strain>
        <tissue evidence="3">Whole animal</tissue>
    </source>
</reference>
<dbReference type="InterPro" id="IPR001357">
    <property type="entry name" value="BRCT_dom"/>
</dbReference>
<dbReference type="GO" id="GO:0005634">
    <property type="term" value="C:nucleus"/>
    <property type="evidence" value="ECO:0007669"/>
    <property type="project" value="TreeGrafter"/>
</dbReference>
<dbReference type="SUPFAM" id="SSF52113">
    <property type="entry name" value="BRCT domain"/>
    <property type="match status" value="1"/>
</dbReference>
<feature type="compositionally biased region" description="Basic and acidic residues" evidence="1">
    <location>
        <begin position="746"/>
        <end position="808"/>
    </location>
</feature>
<dbReference type="SMART" id="SM00292">
    <property type="entry name" value="BRCT"/>
    <property type="match status" value="2"/>
</dbReference>